<feature type="transmembrane region" description="Helical" evidence="9">
    <location>
        <begin position="188"/>
        <end position="207"/>
    </location>
</feature>
<dbReference type="GO" id="GO:0006508">
    <property type="term" value="P:proteolysis"/>
    <property type="evidence" value="ECO:0007669"/>
    <property type="project" value="UniProtKB-KW"/>
</dbReference>
<dbReference type="SUPFAM" id="SSF144091">
    <property type="entry name" value="Rhomboid-like"/>
    <property type="match status" value="1"/>
</dbReference>
<keyword evidence="7 9" id="KW-0472">Membrane</keyword>
<reference evidence="11 12" key="1">
    <citation type="journal article" date="2010" name="Nature">
        <title>The Ectocarpus genome and the independent evolution of multicellularity in brown algae.</title>
        <authorList>
            <person name="Cock J.M."/>
            <person name="Sterck L."/>
            <person name="Rouze P."/>
            <person name="Scornet D."/>
            <person name="Allen A.E."/>
            <person name="Amoutzias G."/>
            <person name="Anthouard V."/>
            <person name="Artiguenave F."/>
            <person name="Aury J.M."/>
            <person name="Badger J.H."/>
            <person name="Beszteri B."/>
            <person name="Billiau K."/>
            <person name="Bonnet E."/>
            <person name="Bothwell J.H."/>
            <person name="Bowler C."/>
            <person name="Boyen C."/>
            <person name="Brownlee C."/>
            <person name="Carrano C.J."/>
            <person name="Charrier B."/>
            <person name="Cho G.Y."/>
            <person name="Coelho S.M."/>
            <person name="Collen J."/>
            <person name="Corre E."/>
            <person name="Da Silva C."/>
            <person name="Delage L."/>
            <person name="Delaroque N."/>
            <person name="Dittami S.M."/>
            <person name="Doulbeau S."/>
            <person name="Elias M."/>
            <person name="Farnham G."/>
            <person name="Gachon C.M."/>
            <person name="Gschloessl B."/>
            <person name="Heesch S."/>
            <person name="Jabbari K."/>
            <person name="Jubin C."/>
            <person name="Kawai H."/>
            <person name="Kimura K."/>
            <person name="Kloareg B."/>
            <person name="Kupper F.C."/>
            <person name="Lang D."/>
            <person name="Le Bail A."/>
            <person name="Leblanc C."/>
            <person name="Lerouge P."/>
            <person name="Lohr M."/>
            <person name="Lopez P.J."/>
            <person name="Martens C."/>
            <person name="Maumus F."/>
            <person name="Michel G."/>
            <person name="Miranda-Saavedra D."/>
            <person name="Morales J."/>
            <person name="Moreau H."/>
            <person name="Motomura T."/>
            <person name="Nagasato C."/>
            <person name="Napoli C.A."/>
            <person name="Nelson D.R."/>
            <person name="Nyvall-Collen P."/>
            <person name="Peters A.F."/>
            <person name="Pommier C."/>
            <person name="Potin P."/>
            <person name="Poulain J."/>
            <person name="Quesneville H."/>
            <person name="Read B."/>
            <person name="Rensing S.A."/>
            <person name="Ritter A."/>
            <person name="Rousvoal S."/>
            <person name="Samanta M."/>
            <person name="Samson G."/>
            <person name="Schroeder D.C."/>
            <person name="Segurens B."/>
            <person name="Strittmatter M."/>
            <person name="Tonon T."/>
            <person name="Tregear J.W."/>
            <person name="Valentin K."/>
            <person name="von Dassow P."/>
            <person name="Yamagishi T."/>
            <person name="Van de Peer Y."/>
            <person name="Wincker P."/>
        </authorList>
    </citation>
    <scope>NUCLEOTIDE SEQUENCE [LARGE SCALE GENOMIC DNA]</scope>
    <source>
        <strain evidence="12">Ec32 / CCAP1310/4</strain>
    </source>
</reference>
<dbReference type="GO" id="GO:0016020">
    <property type="term" value="C:membrane"/>
    <property type="evidence" value="ECO:0007669"/>
    <property type="project" value="UniProtKB-SubCell"/>
</dbReference>
<organism evidence="11 12">
    <name type="scientific">Ectocarpus siliculosus</name>
    <name type="common">Brown alga</name>
    <name type="synonym">Conferva siliculosa</name>
    <dbReference type="NCBI Taxonomy" id="2880"/>
    <lineage>
        <taxon>Eukaryota</taxon>
        <taxon>Sar</taxon>
        <taxon>Stramenopiles</taxon>
        <taxon>Ochrophyta</taxon>
        <taxon>PX clade</taxon>
        <taxon>Phaeophyceae</taxon>
        <taxon>Ectocarpales</taxon>
        <taxon>Ectocarpaceae</taxon>
        <taxon>Ectocarpus</taxon>
    </lineage>
</organism>
<feature type="transmembrane region" description="Helical" evidence="9">
    <location>
        <begin position="228"/>
        <end position="248"/>
    </location>
</feature>
<accession>D8LJN1</accession>
<dbReference type="GO" id="GO:0004252">
    <property type="term" value="F:serine-type endopeptidase activity"/>
    <property type="evidence" value="ECO:0007669"/>
    <property type="project" value="InterPro"/>
</dbReference>
<dbReference type="InterPro" id="IPR022764">
    <property type="entry name" value="Peptidase_S54_rhomboid_dom"/>
</dbReference>
<dbReference type="Gene3D" id="1.20.1540.10">
    <property type="entry name" value="Rhomboid-like"/>
    <property type="match status" value="1"/>
</dbReference>
<evidence type="ECO:0000256" key="2">
    <source>
        <dbReference type="ARBA" id="ARBA00009045"/>
    </source>
</evidence>
<keyword evidence="3" id="KW-0645">Protease</keyword>
<dbReference type="PANTHER" id="PTHR43066:SF1">
    <property type="entry name" value="RHOMBOID PROTEIN 2"/>
    <property type="match status" value="1"/>
</dbReference>
<feature type="compositionally biased region" description="Acidic residues" evidence="8">
    <location>
        <begin position="316"/>
        <end position="326"/>
    </location>
</feature>
<feature type="region of interest" description="Disordered" evidence="8">
    <location>
        <begin position="285"/>
        <end position="418"/>
    </location>
</feature>
<evidence type="ECO:0000256" key="3">
    <source>
        <dbReference type="ARBA" id="ARBA00022670"/>
    </source>
</evidence>
<gene>
    <name evidence="11" type="ORF">Esi_0026_0125</name>
</gene>
<evidence type="ECO:0000256" key="7">
    <source>
        <dbReference type="ARBA" id="ARBA00023136"/>
    </source>
</evidence>
<keyword evidence="5" id="KW-0378">Hydrolase</keyword>
<evidence type="ECO:0000256" key="9">
    <source>
        <dbReference type="SAM" id="Phobius"/>
    </source>
</evidence>
<dbReference type="OrthoDB" id="10257275at2759"/>
<evidence type="ECO:0000256" key="4">
    <source>
        <dbReference type="ARBA" id="ARBA00022692"/>
    </source>
</evidence>
<evidence type="ECO:0000313" key="12">
    <source>
        <dbReference type="Proteomes" id="UP000002630"/>
    </source>
</evidence>
<comment type="subcellular location">
    <subcellularLocation>
        <location evidence="1">Membrane</location>
        <topology evidence="1">Multi-pass membrane protein</topology>
    </subcellularLocation>
</comment>
<protein>
    <recommendedName>
        <fullName evidence="10">Peptidase S54 rhomboid domain-containing protein</fullName>
    </recommendedName>
</protein>
<evidence type="ECO:0000259" key="10">
    <source>
        <dbReference type="Pfam" id="PF01694"/>
    </source>
</evidence>
<dbReference type="EMBL" id="FN648442">
    <property type="protein sequence ID" value="CBN77058.1"/>
    <property type="molecule type" value="Genomic_DNA"/>
</dbReference>
<sequence>MFGLGPGLGRLPRGGMRDYGGGGGGGGRGQRRRPWALILALRLVHQISQLQHKPPLTLALMAGMSALHLKPDIFKDLFGRKGVFEWSWLTGGFDHIRNVCLLPASILDTYERTGEVEIRRLLMSPFVHGDDMHLYYNMASFLLKGVSLELTMGTQAFAGLLSFSLLASQTLMMLSAWVLLVVFDVPSPMHACAVGFSGVLFALKYVLSRRSPGVTSVMGFSVHTRYATWLELVLISVMVPNASFLGHLCGILAGVLYVEVPIVLRVVNLFTGISLYNNRRGRSYTYNSGTSGRASPEGARRETRQQSPNPPAAYDIDSDPEAEEAALQEALRRSLLDSTRGGGAGDNLRRDNGNSAADNPGSRSRPIGDDAVAATEFLGPAPTAPPPEENAGGYGAGGGEIAPDELRRRRLRRLGAGR</sequence>
<dbReference type="PANTHER" id="PTHR43066">
    <property type="entry name" value="RHOMBOID-RELATED PROTEIN"/>
    <property type="match status" value="1"/>
</dbReference>
<evidence type="ECO:0000256" key="1">
    <source>
        <dbReference type="ARBA" id="ARBA00004141"/>
    </source>
</evidence>
<dbReference type="eggNOG" id="KOG2632">
    <property type="taxonomic scope" value="Eukaryota"/>
</dbReference>
<evidence type="ECO:0000256" key="5">
    <source>
        <dbReference type="ARBA" id="ARBA00022801"/>
    </source>
</evidence>
<dbReference type="STRING" id="2880.D8LJN1"/>
<keyword evidence="6 9" id="KW-1133">Transmembrane helix</keyword>
<feature type="compositionally biased region" description="Basic residues" evidence="8">
    <location>
        <begin position="408"/>
        <end position="418"/>
    </location>
</feature>
<keyword evidence="12" id="KW-1185">Reference proteome</keyword>
<comment type="similarity">
    <text evidence="2">Belongs to the peptidase S54 family.</text>
</comment>
<feature type="domain" description="Peptidase S54 rhomboid" evidence="10">
    <location>
        <begin position="117"/>
        <end position="258"/>
    </location>
</feature>
<dbReference type="Proteomes" id="UP000002630">
    <property type="component" value="Linkage Group LG12"/>
</dbReference>
<feature type="transmembrane region" description="Helical" evidence="9">
    <location>
        <begin position="157"/>
        <end position="182"/>
    </location>
</feature>
<feature type="transmembrane region" description="Helical" evidence="9">
    <location>
        <begin position="254"/>
        <end position="276"/>
    </location>
</feature>
<dbReference type="InterPro" id="IPR035952">
    <property type="entry name" value="Rhomboid-like_sf"/>
</dbReference>
<dbReference type="Pfam" id="PF01694">
    <property type="entry name" value="Rhomboid"/>
    <property type="match status" value="1"/>
</dbReference>
<dbReference type="AlphaFoldDB" id="D8LJN1"/>
<evidence type="ECO:0000313" key="11">
    <source>
        <dbReference type="EMBL" id="CBN77058.1"/>
    </source>
</evidence>
<evidence type="ECO:0000256" key="8">
    <source>
        <dbReference type="SAM" id="MobiDB-lite"/>
    </source>
</evidence>
<dbReference type="EMBL" id="FN649737">
    <property type="protein sequence ID" value="CBN77058.1"/>
    <property type="molecule type" value="Genomic_DNA"/>
</dbReference>
<proteinExistence type="inferred from homology"/>
<dbReference type="InParanoid" id="D8LJN1"/>
<name>D8LJN1_ECTSI</name>
<keyword evidence="4 9" id="KW-0812">Transmembrane</keyword>
<evidence type="ECO:0000256" key="6">
    <source>
        <dbReference type="ARBA" id="ARBA00022989"/>
    </source>
</evidence>